<dbReference type="GO" id="GO:0003677">
    <property type="term" value="F:DNA binding"/>
    <property type="evidence" value="ECO:0007669"/>
    <property type="project" value="UniProtKB-UniRule"/>
</dbReference>
<dbReference type="PANTHER" id="PTHR47506">
    <property type="entry name" value="TRANSCRIPTIONAL REGULATORY PROTEIN"/>
    <property type="match status" value="1"/>
</dbReference>
<evidence type="ECO:0000256" key="5">
    <source>
        <dbReference type="SAM" id="MobiDB-lite"/>
    </source>
</evidence>
<dbReference type="KEGG" id="cik:H0194_05125"/>
<dbReference type="PROSITE" id="PS50977">
    <property type="entry name" value="HTH_TETR_2"/>
    <property type="match status" value="1"/>
</dbReference>
<feature type="domain" description="HTH tetR-type" evidence="6">
    <location>
        <begin position="26"/>
        <end position="86"/>
    </location>
</feature>
<dbReference type="Proteomes" id="UP000515743">
    <property type="component" value="Chromosome"/>
</dbReference>
<dbReference type="Pfam" id="PF00440">
    <property type="entry name" value="TetR_N"/>
    <property type="match status" value="1"/>
</dbReference>
<dbReference type="SUPFAM" id="SSF46689">
    <property type="entry name" value="Homeodomain-like"/>
    <property type="match status" value="1"/>
</dbReference>
<feature type="compositionally biased region" description="Basic and acidic residues" evidence="5">
    <location>
        <begin position="1"/>
        <end position="11"/>
    </location>
</feature>
<evidence type="ECO:0000313" key="8">
    <source>
        <dbReference type="Proteomes" id="UP000515743"/>
    </source>
</evidence>
<sequence length="217" mass="24322">MRSRQNKDGRDTVAAAPAKKSRRNRPAPRVRLLESATNLFMMEGIRVIGIDRVLREADVAKASLYSLYGSKDALVTAYIEAMDEQYRKDWTDKAVLMTDPIDKVLTFFDMAIEQEPVKNFRASHFKTAANEYPNPEADSEREIVAACHAHRTWLLSTVTALLNAKNGYPSETQARQIIVLLEGGLEGARLDHSVEPLMTAREMARTLLSVPPADYSI</sequence>
<evidence type="ECO:0000256" key="3">
    <source>
        <dbReference type="ARBA" id="ARBA00023163"/>
    </source>
</evidence>
<name>A0A7G7CSG0_9CORY</name>
<keyword evidence="2 4" id="KW-0238">DNA-binding</keyword>
<dbReference type="AlphaFoldDB" id="A0A7G7CSG0"/>
<dbReference type="InterPro" id="IPR036271">
    <property type="entry name" value="Tet_transcr_reg_TetR-rel_C_sf"/>
</dbReference>
<keyword evidence="1" id="KW-0805">Transcription regulation</keyword>
<evidence type="ECO:0000259" key="6">
    <source>
        <dbReference type="PROSITE" id="PS50977"/>
    </source>
</evidence>
<dbReference type="Gene3D" id="1.10.357.10">
    <property type="entry name" value="Tetracycline Repressor, domain 2"/>
    <property type="match status" value="1"/>
</dbReference>
<dbReference type="PRINTS" id="PR00455">
    <property type="entry name" value="HTHTETR"/>
</dbReference>
<evidence type="ECO:0000313" key="7">
    <source>
        <dbReference type="EMBL" id="QNE90526.1"/>
    </source>
</evidence>
<gene>
    <name evidence="7" type="ORF">H0194_05125</name>
</gene>
<evidence type="ECO:0000256" key="2">
    <source>
        <dbReference type="ARBA" id="ARBA00023125"/>
    </source>
</evidence>
<dbReference type="InterPro" id="IPR001647">
    <property type="entry name" value="HTH_TetR"/>
</dbReference>
<protein>
    <submittedName>
        <fullName evidence="7">TetR/AcrR family transcriptional regulator</fullName>
    </submittedName>
</protein>
<dbReference type="InterPro" id="IPR009057">
    <property type="entry name" value="Homeodomain-like_sf"/>
</dbReference>
<proteinExistence type="predicted"/>
<feature type="DNA-binding region" description="H-T-H motif" evidence="4">
    <location>
        <begin position="49"/>
        <end position="68"/>
    </location>
</feature>
<dbReference type="SUPFAM" id="SSF48498">
    <property type="entry name" value="Tetracyclin repressor-like, C-terminal domain"/>
    <property type="match status" value="1"/>
</dbReference>
<organism evidence="7 8">
    <name type="scientific">Corynebacterium incognita</name>
    <dbReference type="NCBI Taxonomy" id="2754725"/>
    <lineage>
        <taxon>Bacteria</taxon>
        <taxon>Bacillati</taxon>
        <taxon>Actinomycetota</taxon>
        <taxon>Actinomycetes</taxon>
        <taxon>Mycobacteriales</taxon>
        <taxon>Corynebacteriaceae</taxon>
        <taxon>Corynebacterium</taxon>
    </lineage>
</organism>
<dbReference type="PANTHER" id="PTHR47506:SF3">
    <property type="entry name" value="HTH-TYPE TRANSCRIPTIONAL REGULATOR LMRA"/>
    <property type="match status" value="1"/>
</dbReference>
<reference evidence="7 8" key="1">
    <citation type="submission" date="2020-07" db="EMBL/GenBank/DDBJ databases">
        <title>Complete genome and description of Corynebacterium incognita strain Marseille-Q3630 sp. nov.</title>
        <authorList>
            <person name="Boxberger M."/>
        </authorList>
    </citation>
    <scope>NUCLEOTIDE SEQUENCE [LARGE SCALE GENOMIC DNA]</scope>
    <source>
        <strain evidence="7 8">Marseille-Q3630</strain>
    </source>
</reference>
<accession>A0A7G7CSG0</accession>
<feature type="region of interest" description="Disordered" evidence="5">
    <location>
        <begin position="1"/>
        <end position="26"/>
    </location>
</feature>
<evidence type="ECO:0000256" key="1">
    <source>
        <dbReference type="ARBA" id="ARBA00023015"/>
    </source>
</evidence>
<keyword evidence="8" id="KW-1185">Reference proteome</keyword>
<keyword evidence="3" id="KW-0804">Transcription</keyword>
<dbReference type="EMBL" id="CP059404">
    <property type="protein sequence ID" value="QNE90526.1"/>
    <property type="molecule type" value="Genomic_DNA"/>
</dbReference>
<evidence type="ECO:0000256" key="4">
    <source>
        <dbReference type="PROSITE-ProRule" id="PRU00335"/>
    </source>
</evidence>